<feature type="binding site" evidence="10">
    <location>
        <position position="30"/>
    </location>
    <ligand>
        <name>[4Fe-4S] cluster</name>
        <dbReference type="ChEBI" id="CHEBI:49883"/>
        <label>1</label>
        <note>4Fe-4S-S-AdoMet</note>
    </ligand>
</feature>
<evidence type="ECO:0000256" key="1">
    <source>
        <dbReference type="ARBA" id="ARBA00022485"/>
    </source>
</evidence>
<sequence>MTELQDRYGREFHYLRLSITDACNFKCQYCLPDGYQRSGKSRFLSVDEIGRVIRAFATVGTRKIRITGGEPTLRKDFDQVIELAANTPGIDTVATTTNGYRLPENAHRWRQLGLSQINVSLDSLDEKLFRQITGDGRQQKVLDGIEAALDADYHKVKINVVLLNELNAHQLPNFLEYIRRRPVDIRFIELMETGLGQEYFQRHHVSGMVIKQQLLAQGWTEDPRGPVDGPAQNFSHPDYQGRIGLIMPYAKDFCATCNRLRVSAIGKLHLCLFTECGVELRDLLGHDDHQAALVARLHQQLKQKTETHQLHQGLTGVTQHLASIGG</sequence>
<feature type="binding site" evidence="10">
    <location>
        <position position="157"/>
    </location>
    <ligand>
        <name>GTP</name>
        <dbReference type="ChEBI" id="CHEBI:37565"/>
    </ligand>
</feature>
<proteinExistence type="inferred from homology"/>
<evidence type="ECO:0000256" key="3">
    <source>
        <dbReference type="ARBA" id="ARBA00022723"/>
    </source>
</evidence>
<dbReference type="FunFam" id="3.20.20.70:FF:000057">
    <property type="entry name" value="GTP 3',8-cyclase"/>
    <property type="match status" value="1"/>
</dbReference>
<feature type="binding site" evidence="10">
    <location>
        <position position="257"/>
    </location>
    <ligand>
        <name>[4Fe-4S] cluster</name>
        <dbReference type="ChEBI" id="CHEBI:49883"/>
        <label>2</label>
        <note>4Fe-4S-substrate</note>
    </ligand>
</feature>
<keyword evidence="8 10" id="KW-0501">Molybdenum cofactor biosynthesis</keyword>
<dbReference type="SMART" id="SM00729">
    <property type="entry name" value="Elp3"/>
    <property type="match status" value="1"/>
</dbReference>
<dbReference type="InterPro" id="IPR006638">
    <property type="entry name" value="Elp3/MiaA/NifB-like_rSAM"/>
</dbReference>
<comment type="function">
    <text evidence="10">Catalyzes the cyclization of GTP to (8S)-3',8-cyclo-7,8-dihydroguanosine 5'-triphosphate.</text>
</comment>
<dbReference type="InterPro" id="IPR050105">
    <property type="entry name" value="MoCo_biosynth_MoaA/MoaC"/>
</dbReference>
<dbReference type="UniPathway" id="UPA00344"/>
<organism evidence="12 13">
    <name type="scientific">Ferrimonas sediminum</name>
    <dbReference type="NCBI Taxonomy" id="718193"/>
    <lineage>
        <taxon>Bacteria</taxon>
        <taxon>Pseudomonadati</taxon>
        <taxon>Pseudomonadota</taxon>
        <taxon>Gammaproteobacteria</taxon>
        <taxon>Alteromonadales</taxon>
        <taxon>Ferrimonadaceae</taxon>
        <taxon>Ferrimonas</taxon>
    </lineage>
</organism>
<dbReference type="PANTHER" id="PTHR22960">
    <property type="entry name" value="MOLYBDOPTERIN COFACTOR SYNTHESIS PROTEIN A"/>
    <property type="match status" value="1"/>
</dbReference>
<feature type="binding site" evidence="10">
    <location>
        <position position="23"/>
    </location>
    <ligand>
        <name>[4Fe-4S] cluster</name>
        <dbReference type="ChEBI" id="CHEBI:49883"/>
        <label>1</label>
        <note>4Fe-4S-S-AdoMet</note>
    </ligand>
</feature>
<protein>
    <recommendedName>
        <fullName evidence="10">GTP 3',8-cyclase</fullName>
        <ecNumber evidence="10">4.1.99.22</ecNumber>
    </recommendedName>
    <alternativeName>
        <fullName evidence="10">Molybdenum cofactor biosynthesis protein A</fullName>
    </alternativeName>
</protein>
<feature type="binding site" evidence="10">
    <location>
        <position position="27"/>
    </location>
    <ligand>
        <name>[4Fe-4S] cluster</name>
        <dbReference type="ChEBI" id="CHEBI:49883"/>
        <label>1</label>
        <note>4Fe-4S-S-AdoMet</note>
    </ligand>
</feature>
<dbReference type="Gene3D" id="3.20.20.70">
    <property type="entry name" value="Aldolase class I"/>
    <property type="match status" value="1"/>
</dbReference>
<feature type="binding site" evidence="10">
    <location>
        <position position="65"/>
    </location>
    <ligand>
        <name>GTP</name>
        <dbReference type="ChEBI" id="CHEBI:37565"/>
    </ligand>
</feature>
<dbReference type="GO" id="GO:0006777">
    <property type="term" value="P:Mo-molybdopterin cofactor biosynthetic process"/>
    <property type="evidence" value="ECO:0007669"/>
    <property type="project" value="UniProtKB-UniRule"/>
</dbReference>
<dbReference type="InterPro" id="IPR058240">
    <property type="entry name" value="rSAM_sf"/>
</dbReference>
<dbReference type="GO" id="GO:0051539">
    <property type="term" value="F:4 iron, 4 sulfur cluster binding"/>
    <property type="evidence" value="ECO:0007669"/>
    <property type="project" value="UniProtKB-UniRule"/>
</dbReference>
<dbReference type="OrthoDB" id="9763993at2"/>
<keyword evidence="13" id="KW-1185">Reference proteome</keyword>
<feature type="domain" description="Radical SAM core" evidence="11">
    <location>
        <begin position="7"/>
        <end position="221"/>
    </location>
</feature>
<dbReference type="RefSeq" id="WP_090360274.1">
    <property type="nucleotide sequence ID" value="NZ_FNEM01000001.1"/>
</dbReference>
<comment type="subunit">
    <text evidence="10">Monomer and homodimer.</text>
</comment>
<keyword evidence="2 10" id="KW-0949">S-adenosyl-L-methionine</keyword>
<dbReference type="AlphaFoldDB" id="A0A1G8JSE4"/>
<evidence type="ECO:0000256" key="4">
    <source>
        <dbReference type="ARBA" id="ARBA00022741"/>
    </source>
</evidence>
<keyword evidence="3 10" id="KW-0479">Metal-binding</keyword>
<dbReference type="Proteomes" id="UP000199527">
    <property type="component" value="Unassembled WGS sequence"/>
</dbReference>
<dbReference type="GO" id="GO:0046872">
    <property type="term" value="F:metal ion binding"/>
    <property type="evidence" value="ECO:0007669"/>
    <property type="project" value="UniProtKB-KW"/>
</dbReference>
<evidence type="ECO:0000256" key="9">
    <source>
        <dbReference type="ARBA" id="ARBA00023239"/>
    </source>
</evidence>
<reference evidence="13" key="1">
    <citation type="submission" date="2016-10" db="EMBL/GenBank/DDBJ databases">
        <authorList>
            <person name="Varghese N."/>
            <person name="Submissions S."/>
        </authorList>
    </citation>
    <scope>NUCLEOTIDE SEQUENCE [LARGE SCALE GENOMIC DNA]</scope>
    <source>
        <strain evidence="13">DSM 23317</strain>
    </source>
</reference>
<dbReference type="EMBL" id="FNEM01000001">
    <property type="protein sequence ID" value="SDI34154.1"/>
    <property type="molecule type" value="Genomic_DNA"/>
</dbReference>
<evidence type="ECO:0000313" key="12">
    <source>
        <dbReference type="EMBL" id="SDI34154.1"/>
    </source>
</evidence>
<dbReference type="InterPro" id="IPR007197">
    <property type="entry name" value="rSAM"/>
</dbReference>
<dbReference type="InterPro" id="IPR010505">
    <property type="entry name" value="MoaA_twitch"/>
</dbReference>
<dbReference type="GO" id="GO:0061799">
    <property type="term" value="F:cyclic pyranopterin monophosphate synthase activity"/>
    <property type="evidence" value="ECO:0007669"/>
    <property type="project" value="TreeGrafter"/>
</dbReference>
<feature type="binding site" evidence="10">
    <location>
        <begin position="259"/>
        <end position="261"/>
    </location>
    <ligand>
        <name>GTP</name>
        <dbReference type="ChEBI" id="CHEBI:37565"/>
    </ligand>
</feature>
<dbReference type="InterPro" id="IPR013785">
    <property type="entry name" value="Aldolase_TIM"/>
</dbReference>
<feature type="binding site" evidence="10">
    <location>
        <position position="191"/>
    </location>
    <ligand>
        <name>S-adenosyl-L-methionine</name>
        <dbReference type="ChEBI" id="CHEBI:59789"/>
    </ligand>
</feature>
<dbReference type="Pfam" id="PF06463">
    <property type="entry name" value="Mob_synth_C"/>
    <property type="match status" value="1"/>
</dbReference>
<feature type="binding site" evidence="10">
    <location>
        <position position="120"/>
    </location>
    <ligand>
        <name>S-adenosyl-L-methionine</name>
        <dbReference type="ChEBI" id="CHEBI:59789"/>
    </ligand>
</feature>
<comment type="similarity">
    <text evidence="10">Belongs to the radical SAM superfamily. MoaA family.</text>
</comment>
<dbReference type="NCBIfam" id="TIGR02666">
    <property type="entry name" value="moaA"/>
    <property type="match status" value="1"/>
</dbReference>
<feature type="binding site" evidence="10">
    <location>
        <position position="16"/>
    </location>
    <ligand>
        <name>GTP</name>
        <dbReference type="ChEBI" id="CHEBI:37565"/>
    </ligand>
</feature>
<feature type="binding site" evidence="10">
    <location>
        <position position="96"/>
    </location>
    <ligand>
        <name>GTP</name>
        <dbReference type="ChEBI" id="CHEBI:37565"/>
    </ligand>
</feature>
<keyword evidence="6 10" id="KW-0411">Iron-sulfur</keyword>
<evidence type="ECO:0000313" key="13">
    <source>
        <dbReference type="Proteomes" id="UP000199527"/>
    </source>
</evidence>
<evidence type="ECO:0000259" key="11">
    <source>
        <dbReference type="PROSITE" id="PS51918"/>
    </source>
</evidence>
<dbReference type="CDD" id="cd01335">
    <property type="entry name" value="Radical_SAM"/>
    <property type="match status" value="1"/>
</dbReference>
<dbReference type="SUPFAM" id="SSF102114">
    <property type="entry name" value="Radical SAM enzymes"/>
    <property type="match status" value="1"/>
</dbReference>
<dbReference type="SFLD" id="SFLDG01386">
    <property type="entry name" value="main_SPASM_domain-containing"/>
    <property type="match status" value="1"/>
</dbReference>
<gene>
    <name evidence="10" type="primary">moaA</name>
    <name evidence="12" type="ORF">SAMN04488540_101144</name>
</gene>
<keyword evidence="4 10" id="KW-0547">Nucleotide-binding</keyword>
<evidence type="ECO:0000256" key="8">
    <source>
        <dbReference type="ARBA" id="ARBA00023150"/>
    </source>
</evidence>
<evidence type="ECO:0000256" key="5">
    <source>
        <dbReference type="ARBA" id="ARBA00023004"/>
    </source>
</evidence>
<dbReference type="PANTHER" id="PTHR22960:SF28">
    <property type="entry name" value="GTP 3',8-CYCLASE"/>
    <property type="match status" value="1"/>
</dbReference>
<comment type="catalytic activity">
    <reaction evidence="10">
        <text>GTP + AH2 + S-adenosyl-L-methionine = (8S)-3',8-cyclo-7,8-dihydroguanosine 5'-triphosphate + 5'-deoxyadenosine + L-methionine + A + H(+)</text>
        <dbReference type="Rhea" id="RHEA:49576"/>
        <dbReference type="ChEBI" id="CHEBI:13193"/>
        <dbReference type="ChEBI" id="CHEBI:15378"/>
        <dbReference type="ChEBI" id="CHEBI:17319"/>
        <dbReference type="ChEBI" id="CHEBI:17499"/>
        <dbReference type="ChEBI" id="CHEBI:37565"/>
        <dbReference type="ChEBI" id="CHEBI:57844"/>
        <dbReference type="ChEBI" id="CHEBI:59789"/>
        <dbReference type="ChEBI" id="CHEBI:131766"/>
        <dbReference type="EC" id="4.1.99.22"/>
    </reaction>
</comment>
<dbReference type="GO" id="GO:0061798">
    <property type="term" value="F:GTP 3',8'-cyclase activity"/>
    <property type="evidence" value="ECO:0007669"/>
    <property type="project" value="UniProtKB-UniRule"/>
</dbReference>
<feature type="binding site" evidence="10">
    <location>
        <position position="69"/>
    </location>
    <ligand>
        <name>S-adenosyl-L-methionine</name>
        <dbReference type="ChEBI" id="CHEBI:59789"/>
    </ligand>
</feature>
<evidence type="ECO:0000256" key="7">
    <source>
        <dbReference type="ARBA" id="ARBA00023134"/>
    </source>
</evidence>
<dbReference type="InterPro" id="IPR040064">
    <property type="entry name" value="MoaA-like"/>
</dbReference>
<dbReference type="CDD" id="cd21117">
    <property type="entry name" value="Twitch_MoaA"/>
    <property type="match status" value="1"/>
</dbReference>
<name>A0A1G8JSE4_9GAMM</name>
<keyword evidence="7 10" id="KW-0342">GTP-binding</keyword>
<dbReference type="SFLD" id="SFLDG01383">
    <property type="entry name" value="cyclic_pyranopterin_phosphate"/>
    <property type="match status" value="1"/>
</dbReference>
<dbReference type="SFLD" id="SFLDG01067">
    <property type="entry name" value="SPASM/twitch_domain_containing"/>
    <property type="match status" value="1"/>
</dbReference>
<feature type="binding site" evidence="10">
    <location>
        <position position="271"/>
    </location>
    <ligand>
        <name>[4Fe-4S] cluster</name>
        <dbReference type="ChEBI" id="CHEBI:49883"/>
        <label>2</label>
        <note>4Fe-4S-substrate</note>
    </ligand>
</feature>
<feature type="binding site" evidence="10">
    <location>
        <position position="254"/>
    </location>
    <ligand>
        <name>[4Fe-4S] cluster</name>
        <dbReference type="ChEBI" id="CHEBI:49883"/>
        <label>2</label>
        <note>4Fe-4S-substrate</note>
    </ligand>
</feature>
<dbReference type="GO" id="GO:0005525">
    <property type="term" value="F:GTP binding"/>
    <property type="evidence" value="ECO:0007669"/>
    <property type="project" value="UniProtKB-UniRule"/>
</dbReference>
<dbReference type="InterPro" id="IPR013483">
    <property type="entry name" value="MoaA"/>
</dbReference>
<dbReference type="PROSITE" id="PS51918">
    <property type="entry name" value="RADICAL_SAM"/>
    <property type="match status" value="1"/>
</dbReference>
<feature type="binding site" evidence="10">
    <location>
        <position position="29"/>
    </location>
    <ligand>
        <name>S-adenosyl-L-methionine</name>
        <dbReference type="ChEBI" id="CHEBI:59789"/>
    </ligand>
</feature>
<dbReference type="GO" id="GO:1904047">
    <property type="term" value="F:S-adenosyl-L-methionine binding"/>
    <property type="evidence" value="ECO:0007669"/>
    <property type="project" value="UniProtKB-UniRule"/>
</dbReference>
<evidence type="ECO:0000256" key="2">
    <source>
        <dbReference type="ARBA" id="ARBA00022691"/>
    </source>
</evidence>
<dbReference type="EC" id="4.1.99.22" evidence="10"/>
<dbReference type="SFLD" id="SFLDS00029">
    <property type="entry name" value="Radical_SAM"/>
    <property type="match status" value="1"/>
</dbReference>
<keyword evidence="1 10" id="KW-0004">4Fe-4S</keyword>
<accession>A0A1G8JSE4</accession>
<dbReference type="HAMAP" id="MF_01225_B">
    <property type="entry name" value="MoaA_B"/>
    <property type="match status" value="1"/>
</dbReference>
<evidence type="ECO:0000256" key="6">
    <source>
        <dbReference type="ARBA" id="ARBA00023014"/>
    </source>
</evidence>
<comment type="cofactor">
    <cofactor evidence="10">
        <name>[4Fe-4S] cluster</name>
        <dbReference type="ChEBI" id="CHEBI:49883"/>
    </cofactor>
    <text evidence="10">Binds 2 [4Fe-4S] clusters. Binds 1 [4Fe-4S] cluster coordinated with 3 cysteines and an exchangeable S-adenosyl-L-methionine and 1 [4Fe-4S] cluster coordinated with 3 cysteines and the GTP-derived substrate.</text>
</comment>
<evidence type="ECO:0000256" key="10">
    <source>
        <dbReference type="HAMAP-Rule" id="MF_01225"/>
    </source>
</evidence>
<keyword evidence="5 10" id="KW-0408">Iron</keyword>
<comment type="pathway">
    <text evidence="10">Cofactor biosynthesis; molybdopterin biosynthesis.</text>
</comment>
<dbReference type="Pfam" id="PF04055">
    <property type="entry name" value="Radical_SAM"/>
    <property type="match status" value="1"/>
</dbReference>
<keyword evidence="9 10" id="KW-0456">Lyase</keyword>